<dbReference type="Proteomes" id="UP000201613">
    <property type="component" value="Unassembled WGS sequence"/>
</dbReference>
<protein>
    <submittedName>
        <fullName evidence="2">Uncharacterized protein</fullName>
    </submittedName>
</protein>
<dbReference type="InterPro" id="IPR003746">
    <property type="entry name" value="DUF167"/>
</dbReference>
<evidence type="ECO:0000313" key="3">
    <source>
        <dbReference type="Proteomes" id="UP000201613"/>
    </source>
</evidence>
<dbReference type="NCBIfam" id="TIGR00251">
    <property type="entry name" value="DUF167 family protein"/>
    <property type="match status" value="1"/>
</dbReference>
<dbReference type="InterPro" id="IPR036591">
    <property type="entry name" value="YggU-like_sf"/>
</dbReference>
<name>A0A238LGA5_9RHOB</name>
<dbReference type="RefSeq" id="WP_211096204.1">
    <property type="nucleotide sequence ID" value="NZ_FXZK01000005.1"/>
</dbReference>
<keyword evidence="3" id="KW-1185">Reference proteome</keyword>
<dbReference type="SMART" id="SM01152">
    <property type="entry name" value="DUF167"/>
    <property type="match status" value="1"/>
</dbReference>
<organism evidence="2 3">
    <name type="scientific">Flavimaricola marinus</name>
    <dbReference type="NCBI Taxonomy" id="1819565"/>
    <lineage>
        <taxon>Bacteria</taxon>
        <taxon>Pseudomonadati</taxon>
        <taxon>Pseudomonadota</taxon>
        <taxon>Alphaproteobacteria</taxon>
        <taxon>Rhodobacterales</taxon>
        <taxon>Paracoccaceae</taxon>
        <taxon>Flavimaricola</taxon>
    </lineage>
</organism>
<proteinExistence type="inferred from homology"/>
<evidence type="ECO:0000313" key="2">
    <source>
        <dbReference type="EMBL" id="SMY08648.1"/>
    </source>
</evidence>
<gene>
    <name evidence="2" type="ORF">LOM8899_02803</name>
</gene>
<comment type="similarity">
    <text evidence="1">Belongs to the UPF0235 family.</text>
</comment>
<dbReference type="EMBL" id="FXZK01000005">
    <property type="protein sequence ID" value="SMY08648.1"/>
    <property type="molecule type" value="Genomic_DNA"/>
</dbReference>
<dbReference type="Pfam" id="PF02594">
    <property type="entry name" value="DUF167"/>
    <property type="match status" value="1"/>
</dbReference>
<dbReference type="Gene3D" id="3.30.1200.10">
    <property type="entry name" value="YggU-like"/>
    <property type="match status" value="1"/>
</dbReference>
<dbReference type="SUPFAM" id="SSF69786">
    <property type="entry name" value="YggU-like"/>
    <property type="match status" value="1"/>
</dbReference>
<accession>A0A238LGA5</accession>
<reference evidence="2 3" key="1">
    <citation type="submission" date="2017-05" db="EMBL/GenBank/DDBJ databases">
        <authorList>
            <person name="Song R."/>
            <person name="Chenine A.L."/>
            <person name="Ruprecht R.M."/>
        </authorList>
    </citation>
    <scope>NUCLEOTIDE SEQUENCE [LARGE SCALE GENOMIC DNA]</scope>
    <source>
        <strain evidence="2 3">CECT 8899</strain>
    </source>
</reference>
<dbReference type="AlphaFoldDB" id="A0A238LGA5"/>
<evidence type="ECO:0000256" key="1">
    <source>
        <dbReference type="ARBA" id="ARBA00010364"/>
    </source>
</evidence>
<sequence length="83" mass="8969">MPDLTHLALPGATIPVRATPKAARDRIVLTDTDEIRVYVTTVPEGGKATKAIQRLLAKAMGVAPGRLTLIRGAAHRDKLFRLD</sequence>